<comment type="caution">
    <text evidence="1">The sequence shown here is derived from an EMBL/GenBank/DDBJ whole genome shotgun (WGS) entry which is preliminary data.</text>
</comment>
<reference evidence="1 2" key="1">
    <citation type="journal article" date="2016" name="Nat. Commun.">
        <title>Thousands of microbial genomes shed light on interconnected biogeochemical processes in an aquifer system.</title>
        <authorList>
            <person name="Anantharaman K."/>
            <person name="Brown C.T."/>
            <person name="Hug L.A."/>
            <person name="Sharon I."/>
            <person name="Castelle C.J."/>
            <person name="Probst A.J."/>
            <person name="Thomas B.C."/>
            <person name="Singh A."/>
            <person name="Wilkins M.J."/>
            <person name="Karaoz U."/>
            <person name="Brodie E.L."/>
            <person name="Williams K.H."/>
            <person name="Hubbard S.S."/>
            <person name="Banfield J.F."/>
        </authorList>
    </citation>
    <scope>NUCLEOTIDE SEQUENCE [LARGE SCALE GENOMIC DNA]</scope>
</reference>
<evidence type="ECO:0000313" key="2">
    <source>
        <dbReference type="Proteomes" id="UP000176639"/>
    </source>
</evidence>
<name>A0A1F5AY65_9BACT</name>
<dbReference type="EMBL" id="MEYI01000044">
    <property type="protein sequence ID" value="OGD23342.1"/>
    <property type="molecule type" value="Genomic_DNA"/>
</dbReference>
<evidence type="ECO:0000313" key="1">
    <source>
        <dbReference type="EMBL" id="OGD23342.1"/>
    </source>
</evidence>
<dbReference type="Proteomes" id="UP000176639">
    <property type="component" value="Unassembled WGS sequence"/>
</dbReference>
<protein>
    <submittedName>
        <fullName evidence="1">Uncharacterized protein</fullName>
    </submittedName>
</protein>
<gene>
    <name evidence="1" type="ORF">A2Z10_01475</name>
</gene>
<proteinExistence type="predicted"/>
<organism evidence="1 2">
    <name type="scientific">Candidatus Azambacteria bacterium RBG_16_47_10</name>
    <dbReference type="NCBI Taxonomy" id="1797292"/>
    <lineage>
        <taxon>Bacteria</taxon>
        <taxon>Candidatus Azamiibacteriota</taxon>
    </lineage>
</organism>
<accession>A0A1F5AY65</accession>
<sequence length="95" mass="11132">MKNVLKKSMQFSMGVYVKTRKEVQGLINELVKNKYLDKKEGEKLVEEAMMQSKKIEAKVERQVRNTLAEAIKKLKVVTQKDLAILERKLRARKKK</sequence>
<dbReference type="AlphaFoldDB" id="A0A1F5AY65"/>